<protein>
    <submittedName>
        <fullName evidence="2">DUF3253 domain-containing protein</fullName>
    </submittedName>
</protein>
<accession>A0A941D5D0</accession>
<comment type="caution">
    <text evidence="2">The sequence shown here is derived from an EMBL/GenBank/DDBJ whole genome shotgun (WGS) entry which is preliminary data.</text>
</comment>
<dbReference type="Pfam" id="PF11625">
    <property type="entry name" value="DUF3253"/>
    <property type="match status" value="1"/>
</dbReference>
<dbReference type="InterPro" id="IPR036390">
    <property type="entry name" value="WH_DNA-bd_sf"/>
</dbReference>
<proteinExistence type="predicted"/>
<evidence type="ECO:0000256" key="1">
    <source>
        <dbReference type="SAM" id="MobiDB-lite"/>
    </source>
</evidence>
<evidence type="ECO:0000313" key="3">
    <source>
        <dbReference type="Proteomes" id="UP000677016"/>
    </source>
</evidence>
<dbReference type="Gene3D" id="1.10.10.10">
    <property type="entry name" value="Winged helix-like DNA-binding domain superfamily/Winged helix DNA-binding domain"/>
    <property type="match status" value="1"/>
</dbReference>
<keyword evidence="3" id="KW-1185">Reference proteome</keyword>
<dbReference type="Proteomes" id="UP000677016">
    <property type="component" value="Unassembled WGS sequence"/>
</dbReference>
<gene>
    <name evidence="2" type="ORF">KC207_01400</name>
</gene>
<dbReference type="EMBL" id="JAGSNF010000001">
    <property type="protein sequence ID" value="MBR7741946.1"/>
    <property type="molecule type" value="Genomic_DNA"/>
</dbReference>
<sequence>MGADEPERTADGRYVVVDGRRWRASDPGIPDRLRAELVAELMAARRAVRSDGDAARHRVQDAKVALGERGEPWWEEPSDEGRATRMTAALRTLLRHRPDGTVCPSEVARVVGGEDWKPWSRPARDLAFDLADGGVVRVLQKGEPVGRDVRGPVRIGRGGSFDDGSAAG</sequence>
<feature type="compositionally biased region" description="Gly residues" evidence="1">
    <location>
        <begin position="156"/>
        <end position="168"/>
    </location>
</feature>
<name>A0A941D5D0_9MICO</name>
<dbReference type="InterPro" id="IPR036388">
    <property type="entry name" value="WH-like_DNA-bd_sf"/>
</dbReference>
<dbReference type="AlphaFoldDB" id="A0A941D5D0"/>
<evidence type="ECO:0000313" key="2">
    <source>
        <dbReference type="EMBL" id="MBR7741946.1"/>
    </source>
</evidence>
<feature type="region of interest" description="Disordered" evidence="1">
    <location>
        <begin position="146"/>
        <end position="168"/>
    </location>
</feature>
<dbReference type="InterPro" id="IPR021660">
    <property type="entry name" value="DUF3253"/>
</dbReference>
<dbReference type="RefSeq" id="WP_211601100.1">
    <property type="nucleotide sequence ID" value="NZ_JAGSNF010000001.1"/>
</dbReference>
<organism evidence="2 3">
    <name type="scientific">Phycicoccus avicenniae</name>
    <dbReference type="NCBI Taxonomy" id="2828860"/>
    <lineage>
        <taxon>Bacteria</taxon>
        <taxon>Bacillati</taxon>
        <taxon>Actinomycetota</taxon>
        <taxon>Actinomycetes</taxon>
        <taxon>Micrococcales</taxon>
        <taxon>Intrasporangiaceae</taxon>
        <taxon>Phycicoccus</taxon>
    </lineage>
</organism>
<dbReference type="SUPFAM" id="SSF46785">
    <property type="entry name" value="Winged helix' DNA-binding domain"/>
    <property type="match status" value="1"/>
</dbReference>
<reference evidence="2" key="1">
    <citation type="submission" date="2021-04" db="EMBL/GenBank/DDBJ databases">
        <title>Phycicoccus avicenniae sp. nov., a novel endophytic actinomycetes isolated from branch of Avicennia mariana.</title>
        <authorList>
            <person name="Tuo L."/>
        </authorList>
    </citation>
    <scope>NUCLEOTIDE SEQUENCE</scope>
    <source>
        <strain evidence="2">BSK3Z-2</strain>
    </source>
</reference>